<protein>
    <submittedName>
        <fullName evidence="4">DMT family transporter</fullName>
    </submittedName>
</protein>
<proteinExistence type="predicted"/>
<accession>A0A9Y1BSP4</accession>
<feature type="transmembrane region" description="Helical" evidence="2">
    <location>
        <begin position="41"/>
        <end position="60"/>
    </location>
</feature>
<organism evidence="4">
    <name type="scientific">Candidatus Heimdallarchaeum endolithica</name>
    <dbReference type="NCBI Taxonomy" id="2876572"/>
    <lineage>
        <taxon>Archaea</taxon>
        <taxon>Promethearchaeati</taxon>
        <taxon>Candidatus Heimdallarchaeota</taxon>
        <taxon>Candidatus Heimdallarchaeia (ex Rinke et al. 2021) (nom. nud.)</taxon>
        <taxon>Candidatus Heimdallarchaeales</taxon>
        <taxon>Candidatus Heimdallarchaeaceae</taxon>
        <taxon>Candidatus Heimdallarchaeum</taxon>
    </lineage>
</organism>
<feature type="transmembrane region" description="Helical" evidence="2">
    <location>
        <begin position="106"/>
        <end position="125"/>
    </location>
</feature>
<feature type="transmembrane region" description="Helical" evidence="2">
    <location>
        <begin position="80"/>
        <end position="100"/>
    </location>
</feature>
<feature type="transmembrane region" description="Helical" evidence="2">
    <location>
        <begin position="269"/>
        <end position="286"/>
    </location>
</feature>
<keyword evidence="2" id="KW-0472">Membrane</keyword>
<dbReference type="AlphaFoldDB" id="A0A9Y1BSP4"/>
<dbReference type="EMBL" id="CP084167">
    <property type="protein sequence ID" value="UJG44424.1"/>
    <property type="molecule type" value="Genomic_DNA"/>
</dbReference>
<dbReference type="PANTHER" id="PTHR22911">
    <property type="entry name" value="ACYL-MALONYL CONDENSING ENZYME-RELATED"/>
    <property type="match status" value="1"/>
</dbReference>
<feature type="domain" description="EamA" evidence="3">
    <location>
        <begin position="162"/>
        <end position="309"/>
    </location>
</feature>
<feature type="transmembrane region" description="Helical" evidence="2">
    <location>
        <begin position="292"/>
        <end position="310"/>
    </location>
</feature>
<dbReference type="InterPro" id="IPR037185">
    <property type="entry name" value="EmrE-like"/>
</dbReference>
<feature type="transmembrane region" description="Helical" evidence="2">
    <location>
        <begin position="7"/>
        <end position="29"/>
    </location>
</feature>
<dbReference type="GO" id="GO:0016020">
    <property type="term" value="C:membrane"/>
    <property type="evidence" value="ECO:0007669"/>
    <property type="project" value="InterPro"/>
</dbReference>
<evidence type="ECO:0000256" key="2">
    <source>
        <dbReference type="SAM" id="Phobius"/>
    </source>
</evidence>
<evidence type="ECO:0000256" key="1">
    <source>
        <dbReference type="SAM" id="MobiDB-lite"/>
    </source>
</evidence>
<dbReference type="Proteomes" id="UP001200513">
    <property type="component" value="Chromosome"/>
</dbReference>
<evidence type="ECO:0000259" key="3">
    <source>
        <dbReference type="Pfam" id="PF00892"/>
    </source>
</evidence>
<feature type="region of interest" description="Disordered" evidence="1">
    <location>
        <begin position="318"/>
        <end position="340"/>
    </location>
</feature>
<dbReference type="InterPro" id="IPR000620">
    <property type="entry name" value="EamA_dom"/>
</dbReference>
<reference evidence="4" key="1">
    <citation type="journal article" date="2022" name="Nat. Microbiol.">
        <title>Unique mobile elements and scalable gene flow at the prokaryote-eukaryote boundary revealed by circularized Asgard archaea genomes.</title>
        <authorList>
            <person name="Wu F."/>
            <person name="Speth D.R."/>
            <person name="Philosof A."/>
            <person name="Cremiere A."/>
            <person name="Narayanan A."/>
            <person name="Barco R.A."/>
            <person name="Connon S.A."/>
            <person name="Amend J.P."/>
            <person name="Antoshechkin I.A."/>
            <person name="Orphan V.J."/>
        </authorList>
    </citation>
    <scope>NUCLEOTIDE SEQUENCE</scope>
    <source>
        <strain evidence="4">PR6</strain>
    </source>
</reference>
<gene>
    <name evidence="4" type="ORF">K9W46_04390</name>
</gene>
<feature type="transmembrane region" description="Helical" evidence="2">
    <location>
        <begin position="191"/>
        <end position="216"/>
    </location>
</feature>
<evidence type="ECO:0000313" key="4">
    <source>
        <dbReference type="EMBL" id="UJG44424.1"/>
    </source>
</evidence>
<feature type="domain" description="EamA" evidence="3">
    <location>
        <begin position="8"/>
        <end position="146"/>
    </location>
</feature>
<feature type="transmembrane region" description="Helical" evidence="2">
    <location>
        <begin position="134"/>
        <end position="151"/>
    </location>
</feature>
<feature type="transmembrane region" description="Helical" evidence="2">
    <location>
        <begin position="236"/>
        <end position="257"/>
    </location>
</feature>
<sequence length="340" mass="37418">MDKKTNLSYLASITAGLFFGSIPIISAILRDLNISSIEQSLLRIFFGSIFGIGIIVFYTLKKNKDQVKNSIKLTSQKTYLLQSLLFVMMIFVYLSSIAVGTPAGEAALVIQIHPFVTLILGRIFLKERITKSKIIAIIVATAGLITLTEVWKWESFMSSIVGTTLAILNGLFYAFYLLIGRASAEKRKDVPYSLSIAWVISWAIIIALPLLIMFSLLPLPEELVKMEIENILKTKIILIGIGFALAGSVIPYGLLMISAKYQESSKSSLLLLDEPVFAIILGAIILKEPITLSYILGGIGIIAGVIIIILDKSKKIEGKETETERTNKIKTKEAKAAEEK</sequence>
<feature type="transmembrane region" description="Helical" evidence="2">
    <location>
        <begin position="157"/>
        <end position="179"/>
    </location>
</feature>
<name>A0A9Y1BSP4_9ARCH</name>
<keyword evidence="2" id="KW-1133">Transmembrane helix</keyword>
<dbReference type="SUPFAM" id="SSF103481">
    <property type="entry name" value="Multidrug resistance efflux transporter EmrE"/>
    <property type="match status" value="2"/>
</dbReference>
<keyword evidence="2" id="KW-0812">Transmembrane</keyword>
<dbReference type="Pfam" id="PF00892">
    <property type="entry name" value="EamA"/>
    <property type="match status" value="2"/>
</dbReference>